<dbReference type="EMBL" id="CP159279">
    <property type="protein sequence ID" value="XCH10082.1"/>
    <property type="molecule type" value="Genomic_DNA"/>
</dbReference>
<accession>A0AAU8EME4</accession>
<dbReference type="Pfam" id="PF06912">
    <property type="entry name" value="DUF1275"/>
    <property type="match status" value="1"/>
</dbReference>
<organism evidence="2">
    <name type="scientific">Arthrobacter sp. K5</name>
    <dbReference type="NCBI Taxonomy" id="2839623"/>
    <lineage>
        <taxon>Bacteria</taxon>
        <taxon>Bacillati</taxon>
        <taxon>Actinomycetota</taxon>
        <taxon>Actinomycetes</taxon>
        <taxon>Micrococcales</taxon>
        <taxon>Micrococcaceae</taxon>
        <taxon>Arthrobacter</taxon>
    </lineage>
</organism>
<name>A0AAU8EME4_9MICC</name>
<sequence>MTSAVASPGTKTASTPQENASPEKFRLILMMALTLVTGVVDAVGYLGLDHIFTGNMTGNVVILAMALAGAANLPTLGPLVALGAFLLGAAVAGFTLQSSPKGWNRRVTLLLTAGCIALTGTAAISLIVEDVGRQSIGVIVAAVIAMHMGSQALIARHLGVRDMTTVVITSTMTSLAGESLVGKQRPRLLNRRLGAVLAMFAGAAIGVLLLQIHLSVPIGLGIAIAAAVTVLGSRRWH</sequence>
<feature type="transmembrane region" description="Helical" evidence="1">
    <location>
        <begin position="134"/>
        <end position="154"/>
    </location>
</feature>
<feature type="transmembrane region" description="Helical" evidence="1">
    <location>
        <begin position="55"/>
        <end position="73"/>
    </location>
</feature>
<feature type="transmembrane region" description="Helical" evidence="1">
    <location>
        <begin position="193"/>
        <end position="212"/>
    </location>
</feature>
<evidence type="ECO:0000313" key="2">
    <source>
        <dbReference type="EMBL" id="XCH10082.1"/>
    </source>
</evidence>
<dbReference type="PANTHER" id="PTHR37314">
    <property type="entry name" value="SLR0142 PROTEIN"/>
    <property type="match status" value="1"/>
</dbReference>
<keyword evidence="1" id="KW-0812">Transmembrane</keyword>
<feature type="transmembrane region" description="Helical" evidence="1">
    <location>
        <begin position="27"/>
        <end position="48"/>
    </location>
</feature>
<proteinExistence type="predicted"/>
<protein>
    <submittedName>
        <fullName evidence="2">YoaK family protein</fullName>
    </submittedName>
</protein>
<gene>
    <name evidence="2" type="ORF">ABRP34_14690</name>
</gene>
<feature type="transmembrane region" description="Helical" evidence="1">
    <location>
        <begin position="79"/>
        <end position="96"/>
    </location>
</feature>
<evidence type="ECO:0000256" key="1">
    <source>
        <dbReference type="SAM" id="Phobius"/>
    </source>
</evidence>
<dbReference type="RefSeq" id="WP_353710755.1">
    <property type="nucleotide sequence ID" value="NZ_CP159279.1"/>
</dbReference>
<dbReference type="InterPro" id="IPR010699">
    <property type="entry name" value="DUF1275"/>
</dbReference>
<dbReference type="AlphaFoldDB" id="A0AAU8EME4"/>
<keyword evidence="1" id="KW-1133">Transmembrane helix</keyword>
<dbReference type="PANTHER" id="PTHR37314:SF4">
    <property type="entry name" value="UPF0700 TRANSMEMBRANE PROTEIN YOAK"/>
    <property type="match status" value="1"/>
</dbReference>
<keyword evidence="1" id="KW-0472">Membrane</keyword>
<feature type="transmembrane region" description="Helical" evidence="1">
    <location>
        <begin position="218"/>
        <end position="236"/>
    </location>
</feature>
<feature type="transmembrane region" description="Helical" evidence="1">
    <location>
        <begin position="108"/>
        <end position="128"/>
    </location>
</feature>
<reference evidence="2" key="1">
    <citation type="submission" date="2024-06" db="EMBL/GenBank/DDBJ databases">
        <title>Biodegradation of dimethachlon by Arthrobacter sp. K5: mechanistic insights and ecological implications.</title>
        <authorList>
            <person name="Hu S."/>
            <person name="Lu P."/>
        </authorList>
    </citation>
    <scope>NUCLEOTIDE SEQUENCE</scope>
    <source>
        <strain evidence="2">K5</strain>
    </source>
</reference>